<protein>
    <recommendedName>
        <fullName evidence="2">BZIP domain-containing protein</fullName>
    </recommendedName>
</protein>
<dbReference type="Gene3D" id="1.20.5.170">
    <property type="match status" value="1"/>
</dbReference>
<dbReference type="InParanoid" id="F0XH46"/>
<evidence type="ECO:0000313" key="4">
    <source>
        <dbReference type="Proteomes" id="UP000007796"/>
    </source>
</evidence>
<dbReference type="SUPFAM" id="SSF57959">
    <property type="entry name" value="Leucine zipper domain"/>
    <property type="match status" value="1"/>
</dbReference>
<name>F0XH46_GROCL</name>
<feature type="region of interest" description="Disordered" evidence="1">
    <location>
        <begin position="35"/>
        <end position="79"/>
    </location>
</feature>
<feature type="compositionally biased region" description="Polar residues" evidence="1">
    <location>
        <begin position="294"/>
        <end position="304"/>
    </location>
</feature>
<feature type="compositionally biased region" description="Basic residues" evidence="1">
    <location>
        <begin position="68"/>
        <end position="79"/>
    </location>
</feature>
<dbReference type="GO" id="GO:0003700">
    <property type="term" value="F:DNA-binding transcription factor activity"/>
    <property type="evidence" value="ECO:0007669"/>
    <property type="project" value="InterPro"/>
</dbReference>
<proteinExistence type="predicted"/>
<evidence type="ECO:0000313" key="3">
    <source>
        <dbReference type="EMBL" id="EFX03131.1"/>
    </source>
</evidence>
<dbReference type="HOGENOM" id="CLU_915437_0_0_1"/>
<accession>F0XH46</accession>
<dbReference type="GeneID" id="25976119"/>
<feature type="region of interest" description="Disordered" evidence="1">
    <location>
        <begin position="266"/>
        <end position="304"/>
    </location>
</feature>
<dbReference type="PROSITE" id="PS00036">
    <property type="entry name" value="BZIP_BASIC"/>
    <property type="match status" value="1"/>
</dbReference>
<dbReference type="InterPro" id="IPR004827">
    <property type="entry name" value="bZIP"/>
</dbReference>
<reference evidence="3 4" key="1">
    <citation type="journal article" date="2011" name="Proc. Natl. Acad. Sci. U.S.A.">
        <title>Genome and transcriptome analyses of the mountain pine beetle-fungal symbiont Grosmannia clavigera, a lodgepole pine pathogen.</title>
        <authorList>
            <person name="DiGuistini S."/>
            <person name="Wang Y."/>
            <person name="Liao N.Y."/>
            <person name="Taylor G."/>
            <person name="Tanguay P."/>
            <person name="Feau N."/>
            <person name="Henrissat B."/>
            <person name="Chan S.K."/>
            <person name="Hesse-Orce U."/>
            <person name="Alamouti S.M."/>
            <person name="Tsui C.K.M."/>
            <person name="Docking R.T."/>
            <person name="Levasseur A."/>
            <person name="Haridas S."/>
            <person name="Robertson G."/>
            <person name="Birol I."/>
            <person name="Holt R.A."/>
            <person name="Marra M.A."/>
            <person name="Hamelin R.C."/>
            <person name="Hirst M."/>
            <person name="Jones S.J.M."/>
            <person name="Bohlmann J."/>
            <person name="Breuil C."/>
        </authorList>
    </citation>
    <scope>NUCLEOTIDE SEQUENCE [LARGE SCALE GENOMIC DNA]</scope>
    <source>
        <strain evidence="4">kw1407 / UAMH 11150</strain>
    </source>
</reference>
<dbReference type="AlphaFoldDB" id="F0XH46"/>
<feature type="compositionally biased region" description="Basic residues" evidence="1">
    <location>
        <begin position="268"/>
        <end position="280"/>
    </location>
</feature>
<sequence>MSPGQTVVDSSAAAIATGTTVSATWTPLDAAIAAASSGTAAPPRRSGTWQFMDDDDTDAADRTERRRQQNRRAQRNHRNRVRAYVSSLEQQVVDTIFHDTEANSSFSATATAATAVAAQADVMSSTATHATAFDSFLLSSAATTGATGNLDMFSTPVDYFCAAAATSTTTPMDRITSTATSPTLGGGNYAPPPQQQPSHTQVSQTMSMPDMFAPDGCCCDCGKFASAMLSQAQAHGQPWPASMGMFGGMRDWHGPAMFGHGGHDHGHSHSHCGHGGHGHGSHGDGGGGHCSSLREATTTTASPN</sequence>
<dbReference type="RefSeq" id="XP_014172613.1">
    <property type="nucleotide sequence ID" value="XM_014317138.1"/>
</dbReference>
<dbReference type="Proteomes" id="UP000007796">
    <property type="component" value="Unassembled WGS sequence"/>
</dbReference>
<feature type="region of interest" description="Disordered" evidence="1">
    <location>
        <begin position="172"/>
        <end position="204"/>
    </location>
</feature>
<dbReference type="EMBL" id="GL629769">
    <property type="protein sequence ID" value="EFX03131.1"/>
    <property type="molecule type" value="Genomic_DNA"/>
</dbReference>
<dbReference type="InterPro" id="IPR046347">
    <property type="entry name" value="bZIP_sf"/>
</dbReference>
<feature type="domain" description="BZIP" evidence="2">
    <location>
        <begin position="65"/>
        <end position="80"/>
    </location>
</feature>
<gene>
    <name evidence="3" type="ORF">CMQ_3060</name>
</gene>
<organism evidence="4">
    <name type="scientific">Grosmannia clavigera (strain kw1407 / UAMH 11150)</name>
    <name type="common">Blue stain fungus</name>
    <name type="synonym">Graphiocladiella clavigera</name>
    <dbReference type="NCBI Taxonomy" id="655863"/>
    <lineage>
        <taxon>Eukaryota</taxon>
        <taxon>Fungi</taxon>
        <taxon>Dikarya</taxon>
        <taxon>Ascomycota</taxon>
        <taxon>Pezizomycotina</taxon>
        <taxon>Sordariomycetes</taxon>
        <taxon>Sordariomycetidae</taxon>
        <taxon>Ophiostomatales</taxon>
        <taxon>Ophiostomataceae</taxon>
        <taxon>Leptographium</taxon>
    </lineage>
</organism>
<feature type="compositionally biased region" description="Polar residues" evidence="1">
    <location>
        <begin position="172"/>
        <end position="183"/>
    </location>
</feature>
<keyword evidence="4" id="KW-1185">Reference proteome</keyword>
<evidence type="ECO:0000259" key="2">
    <source>
        <dbReference type="PROSITE" id="PS00036"/>
    </source>
</evidence>
<evidence type="ECO:0000256" key="1">
    <source>
        <dbReference type="SAM" id="MobiDB-lite"/>
    </source>
</evidence>